<name>A0AAU4K6C7_9NOCA</name>
<accession>A0AAU4K6C7</accession>
<dbReference type="InterPro" id="IPR008928">
    <property type="entry name" value="6-hairpin_glycosidase_sf"/>
</dbReference>
<proteinExistence type="predicted"/>
<reference evidence="1 2" key="1">
    <citation type="submission" date="2022-10" db="EMBL/GenBank/DDBJ databases">
        <title>The complete genomes of actinobacterial strains from the NBC collection.</title>
        <authorList>
            <person name="Joergensen T.S."/>
            <person name="Alvarez Arevalo M."/>
            <person name="Sterndorff E.B."/>
            <person name="Faurdal D."/>
            <person name="Vuksanovic O."/>
            <person name="Mourched A.-S."/>
            <person name="Charusanti P."/>
            <person name="Shaw S."/>
            <person name="Blin K."/>
            <person name="Weber T."/>
        </authorList>
    </citation>
    <scope>NUCLEOTIDE SEQUENCE [LARGE SCALE GENOMIC DNA]</scope>
    <source>
        <strain evidence="1 2">NBC_00319</strain>
    </source>
</reference>
<dbReference type="InterPro" id="IPR012341">
    <property type="entry name" value="6hp_glycosidase-like_sf"/>
</dbReference>
<protein>
    <submittedName>
        <fullName evidence="1">Prenyltransferase</fullName>
    </submittedName>
</protein>
<dbReference type="KEGG" id="whr:OG579_07860"/>
<dbReference type="AlphaFoldDB" id="A0AAU4K6C7"/>
<dbReference type="EMBL" id="CP108021">
    <property type="protein sequence ID" value="WUM21680.1"/>
    <property type="molecule type" value="Genomic_DNA"/>
</dbReference>
<dbReference type="Proteomes" id="UP001432128">
    <property type="component" value="Chromosome"/>
</dbReference>
<dbReference type="Gene3D" id="1.50.10.10">
    <property type="match status" value="1"/>
</dbReference>
<evidence type="ECO:0000313" key="2">
    <source>
        <dbReference type="Proteomes" id="UP001432128"/>
    </source>
</evidence>
<dbReference type="SUPFAM" id="SSF48208">
    <property type="entry name" value="Six-hairpin glycosidases"/>
    <property type="match status" value="1"/>
</dbReference>
<organism evidence="1 2">
    <name type="scientific">Williamsia herbipolensis</name>
    <dbReference type="NCBI Taxonomy" id="1603258"/>
    <lineage>
        <taxon>Bacteria</taxon>
        <taxon>Bacillati</taxon>
        <taxon>Actinomycetota</taxon>
        <taxon>Actinomycetes</taxon>
        <taxon>Mycobacteriales</taxon>
        <taxon>Nocardiaceae</taxon>
        <taxon>Williamsia</taxon>
    </lineage>
</organism>
<dbReference type="RefSeq" id="WP_045823780.1">
    <property type="nucleotide sequence ID" value="NZ_CP108021.1"/>
</dbReference>
<gene>
    <name evidence="1" type="ORF">OG579_07860</name>
</gene>
<keyword evidence="2" id="KW-1185">Reference proteome</keyword>
<sequence length="370" mass="39988">MARTPSVPGVLTSEQCLETGAAIAAMQEPSGALPWFPGGQTDPWDHIESAMALSVTGMLAEAEKAYEWSRRTQRPDGSWPIKFVNGRVADPNTDANFCAYIAVGVWHHHLITGDRAFLDHMWPTVWAAIELVLRFQAPSGQMYWGGGHPLPHTGGQFGLADGVFESAMLTGSASIHQALGCAALIAEAVGQPAPAWRDAQMRLGHALRRHTGHFLPPSDHSMDWYYPVLGGAVRGRAGQELIAQRWDEFVVDGLGIRCVDHRPWVTGAETCELVLAMNCLGDDADACRLFADMQHLRDPDGSYWTGLVFSDGKRWPVEKSCWTSAAVVLAADALSRTSAANGIFRDADPLRDVTVSAGDVPGLSCDCTIA</sequence>
<dbReference type="GO" id="GO:0005975">
    <property type="term" value="P:carbohydrate metabolic process"/>
    <property type="evidence" value="ECO:0007669"/>
    <property type="project" value="InterPro"/>
</dbReference>
<evidence type="ECO:0000313" key="1">
    <source>
        <dbReference type="EMBL" id="WUM21680.1"/>
    </source>
</evidence>